<keyword evidence="3" id="KW-1185">Reference proteome</keyword>
<feature type="region of interest" description="Disordered" evidence="1">
    <location>
        <begin position="244"/>
        <end position="359"/>
    </location>
</feature>
<comment type="caution">
    <text evidence="2">The sequence shown here is derived from an EMBL/GenBank/DDBJ whole genome shotgun (WGS) entry which is preliminary data.</text>
</comment>
<evidence type="ECO:0000313" key="2">
    <source>
        <dbReference type="EMBL" id="CAK0847142.1"/>
    </source>
</evidence>
<organism evidence="2 3">
    <name type="scientific">Prorocentrum cordatum</name>
    <dbReference type="NCBI Taxonomy" id="2364126"/>
    <lineage>
        <taxon>Eukaryota</taxon>
        <taxon>Sar</taxon>
        <taxon>Alveolata</taxon>
        <taxon>Dinophyceae</taxon>
        <taxon>Prorocentrales</taxon>
        <taxon>Prorocentraceae</taxon>
        <taxon>Prorocentrum</taxon>
    </lineage>
</organism>
<sequence>MEAEVLRSQLQVTGEELVRLRGEVAARGDELARGRPRLAQLEDVEAECLGAMAELEAVHSQEMAEAAALHQEELASLRSAHAARVAEAEASQAEEVGSLRLASAEELGRLRSELEAARWEADVHAREQRDAVRELSLRQRENTRLSRRRGEARQEALEHATRLEVLSAQAAGAPAREAELRTARQRLGLLEQTAAEWREALSRKHTECISWRRRALARGSAEGEFPNEAEAELGDLAELEWAPPSRLACGSPSGASARSGRGAAPAEGGSPGGRSALPAPAGRAAALGRSPGARWPAGTPGRSPAAARPAAPGGAAQKRLALGPAPRASEAGGRPRAGIFQPADAQEQERMDEDRPAEEFSAAALRAARLAAALEAEEDEGGRLELAAALGDAENDVEMLVFLLDEADAGEAEALLGLEVQRQPLPVAKRLRAQMRELRRGRA</sequence>
<feature type="compositionally biased region" description="Low complexity" evidence="1">
    <location>
        <begin position="250"/>
        <end position="316"/>
    </location>
</feature>
<dbReference type="EMBL" id="CAUYUJ010014875">
    <property type="protein sequence ID" value="CAK0847142.1"/>
    <property type="molecule type" value="Genomic_DNA"/>
</dbReference>
<evidence type="ECO:0000313" key="3">
    <source>
        <dbReference type="Proteomes" id="UP001189429"/>
    </source>
</evidence>
<reference evidence="2" key="1">
    <citation type="submission" date="2023-10" db="EMBL/GenBank/DDBJ databases">
        <authorList>
            <person name="Chen Y."/>
            <person name="Shah S."/>
            <person name="Dougan E. K."/>
            <person name="Thang M."/>
            <person name="Chan C."/>
        </authorList>
    </citation>
    <scope>NUCLEOTIDE SEQUENCE [LARGE SCALE GENOMIC DNA]</scope>
</reference>
<dbReference type="Proteomes" id="UP001189429">
    <property type="component" value="Unassembled WGS sequence"/>
</dbReference>
<evidence type="ECO:0000256" key="1">
    <source>
        <dbReference type="SAM" id="MobiDB-lite"/>
    </source>
</evidence>
<feature type="compositionally biased region" description="Basic and acidic residues" evidence="1">
    <location>
        <begin position="347"/>
        <end position="358"/>
    </location>
</feature>
<accession>A0ABN9TN16</accession>
<proteinExistence type="predicted"/>
<protein>
    <submittedName>
        <fullName evidence="2">Uncharacterized protein</fullName>
    </submittedName>
</protein>
<name>A0ABN9TN16_9DINO</name>
<gene>
    <name evidence="2" type="ORF">PCOR1329_LOCUS40432</name>
</gene>